<dbReference type="InterPro" id="IPR016186">
    <property type="entry name" value="C-type_lectin-like/link_sf"/>
</dbReference>
<proteinExistence type="predicted"/>
<protein>
    <recommendedName>
        <fullName evidence="6">PA14 domain-containing protein</fullName>
    </recommendedName>
</protein>
<dbReference type="InterPro" id="IPR011658">
    <property type="entry name" value="PA14_dom"/>
</dbReference>
<evidence type="ECO:0000313" key="5">
    <source>
        <dbReference type="Proteomes" id="UP001200642"/>
    </source>
</evidence>
<name>A0AAE3EXI6_9FLAO</name>
<dbReference type="InterPro" id="IPR001304">
    <property type="entry name" value="C-type_lectin-like"/>
</dbReference>
<dbReference type="RefSeq" id="WP_317904014.1">
    <property type="nucleotide sequence ID" value="NZ_JAIRBC010000053.1"/>
</dbReference>
<feature type="domain" description="C-type lectin" evidence="2">
    <location>
        <begin position="460"/>
        <end position="589"/>
    </location>
</feature>
<dbReference type="InterPro" id="IPR034007">
    <property type="entry name" value="CTLD_bac"/>
</dbReference>
<comment type="caution">
    <text evidence="4">The sequence shown here is derived from an EMBL/GenBank/DDBJ whole genome shotgun (WGS) entry which is preliminary data.</text>
</comment>
<dbReference type="AlphaFoldDB" id="A0AAE3EXI6"/>
<evidence type="ECO:0000256" key="1">
    <source>
        <dbReference type="SAM" id="SignalP"/>
    </source>
</evidence>
<reference evidence="4" key="1">
    <citation type="submission" date="2023-02" db="EMBL/GenBank/DDBJ databases">
        <title>Genome of Flavobacteriaceae gen. nov. sp. strain F89.</title>
        <authorList>
            <person name="Wang Y."/>
        </authorList>
    </citation>
    <scope>NUCLEOTIDE SEQUENCE</scope>
    <source>
        <strain evidence="4">F89</strain>
    </source>
</reference>
<dbReference type="Proteomes" id="UP001200642">
    <property type="component" value="Unassembled WGS sequence"/>
</dbReference>
<gene>
    <name evidence="4" type="ORF">K8352_19115</name>
</gene>
<keyword evidence="5" id="KW-1185">Reference proteome</keyword>
<dbReference type="PANTHER" id="PTHR22803">
    <property type="entry name" value="MANNOSE, PHOSPHOLIPASE, LECTIN RECEPTOR RELATED"/>
    <property type="match status" value="1"/>
</dbReference>
<evidence type="ECO:0000259" key="2">
    <source>
        <dbReference type="PROSITE" id="PS50041"/>
    </source>
</evidence>
<dbReference type="InterPro" id="IPR050111">
    <property type="entry name" value="C-type_lectin/snaclec_domain"/>
</dbReference>
<dbReference type="SMART" id="SM00758">
    <property type="entry name" value="PA14"/>
    <property type="match status" value="1"/>
</dbReference>
<dbReference type="CDD" id="cd03603">
    <property type="entry name" value="CLECT_VCBS"/>
    <property type="match status" value="1"/>
</dbReference>
<dbReference type="SUPFAM" id="SSF56436">
    <property type="entry name" value="C-type lectin-like"/>
    <property type="match status" value="1"/>
</dbReference>
<evidence type="ECO:0000313" key="4">
    <source>
        <dbReference type="EMBL" id="MCG2462882.1"/>
    </source>
</evidence>
<organism evidence="4 5">
    <name type="scientific">Cerina litoralis</name>
    <dbReference type="NCBI Taxonomy" id="2874477"/>
    <lineage>
        <taxon>Bacteria</taxon>
        <taxon>Pseudomonadati</taxon>
        <taxon>Bacteroidota</taxon>
        <taxon>Flavobacteriia</taxon>
        <taxon>Flavobacteriales</taxon>
        <taxon>Flavobacteriaceae</taxon>
        <taxon>Cerina</taxon>
    </lineage>
</organism>
<evidence type="ECO:0000259" key="3">
    <source>
        <dbReference type="PROSITE" id="PS51820"/>
    </source>
</evidence>
<dbReference type="Gene3D" id="3.10.100.10">
    <property type="entry name" value="Mannose-Binding Protein A, subunit A"/>
    <property type="match status" value="1"/>
</dbReference>
<feature type="domain" description="PA14" evidence="3">
    <location>
        <begin position="185"/>
        <end position="329"/>
    </location>
</feature>
<evidence type="ECO:0008006" key="6">
    <source>
        <dbReference type="Google" id="ProtNLM"/>
    </source>
</evidence>
<sequence length="744" mass="80480">MIRLYQKWTKRTTILYMQISLKSFCLAALFLATFFSATSQTTIWEENFNSSNDGDISGTGTGFAPTTWSSGNDVEIKNNKILTKKADNNGFWRTAPINITGFTNITWDFDTNANNIEGSDRFSARFKLDGGSWVTIVSPVRDPDGNYSLSIPSGSTLELEVLFETDQNNDKYRLDNLVVQGDPPPCSNELDYEFYDLVPSGNTVTNIPTSGALSTGQINTFDVNTLQNSVDPGDTDSFSIRYTGYVHIPASDTYTFYTSSDDGSNLYIDGVKIVDNDGDHAVQERSGSVTLTQGYHSIEVLFYENGGGQQLQVNVSTPSIAKMALPFSNLYSDCNAPVDETDNDPPTLVATGNQIFCPGSSMPIVETISITDPDDTQLDQVFIQISSNYDNGDQLALTGSNPGITATWSALEGKLTLTGPANLAVFETAIENVRFSSTATLDSDTKNFSIVIAEANYLQSTGHYYEYIPAVGITWTNARDAAALRKFYGLQGYLATITSDDEAQLLGTQASGAGWLGASDSAVEGSWRWVTGPEGLENSGSGRLFWMGTSTGTAYDYENWNNGEPNNSGNEDYAHINAPGTGFDGSWNDLTNSGAGSGAYQPKGYLIEYGGMPGDPPNPTITAVTSLTPFVIDTPDQPVDQTVFVGSNAQFGVTVNNADAYQWQVSTDGGITYGNIVNGSNYSGTQTTSLTVLEVDVDKSDYRYRLMASNSATSCDIFSDEALLTVKVGTVITNKRITHRVKKN</sequence>
<dbReference type="PROSITE" id="PS50041">
    <property type="entry name" value="C_TYPE_LECTIN_2"/>
    <property type="match status" value="1"/>
</dbReference>
<accession>A0AAE3EXI6</accession>
<dbReference type="InterPro" id="IPR016187">
    <property type="entry name" value="CTDL_fold"/>
</dbReference>
<dbReference type="PROSITE" id="PS51820">
    <property type="entry name" value="PA14"/>
    <property type="match status" value="1"/>
</dbReference>
<feature type="chain" id="PRO_5042251981" description="PA14 domain-containing protein" evidence="1">
    <location>
        <begin position="28"/>
        <end position="744"/>
    </location>
</feature>
<dbReference type="Gene3D" id="3.90.182.10">
    <property type="entry name" value="Toxin - Anthrax Protective Antigen,domain 1"/>
    <property type="match status" value="1"/>
</dbReference>
<dbReference type="SUPFAM" id="SSF56988">
    <property type="entry name" value="Anthrax protective antigen"/>
    <property type="match status" value="1"/>
</dbReference>
<dbReference type="EMBL" id="JAIRBC010000053">
    <property type="protein sequence ID" value="MCG2462882.1"/>
    <property type="molecule type" value="Genomic_DNA"/>
</dbReference>
<feature type="signal peptide" evidence="1">
    <location>
        <begin position="1"/>
        <end position="27"/>
    </location>
</feature>
<keyword evidence="1" id="KW-0732">Signal</keyword>
<dbReference type="Pfam" id="PF07691">
    <property type="entry name" value="PA14"/>
    <property type="match status" value="1"/>
</dbReference>
<dbReference type="InterPro" id="IPR037524">
    <property type="entry name" value="PA14/GLEYA"/>
</dbReference>